<dbReference type="InterPro" id="IPR011335">
    <property type="entry name" value="Restrct_endonuc-II-like"/>
</dbReference>
<dbReference type="Pfam" id="PF05685">
    <property type="entry name" value="Uma2"/>
    <property type="match status" value="1"/>
</dbReference>
<dbReference type="eggNOG" id="COG4636">
    <property type="taxonomic scope" value="Bacteria"/>
</dbReference>
<dbReference type="PANTHER" id="PTHR35400:SF1">
    <property type="entry name" value="SLR1083 PROTEIN"/>
    <property type="match status" value="1"/>
</dbReference>
<dbReference type="OrthoDB" id="509866at2"/>
<reference evidence="2 3" key="1">
    <citation type="journal article" date="2008" name="Proc. Natl. Acad. Sci. U.S.A.">
        <title>The genome of Cyanothece 51142, a unicellular diazotrophic cyanobacterium important in the marine nitrogen cycle.</title>
        <authorList>
            <person name="Welsh E.A."/>
            <person name="Liberton M."/>
            <person name="Stoeckel J."/>
            <person name="Loh T."/>
            <person name="Elvitigala T."/>
            <person name="Wang C."/>
            <person name="Wollam A."/>
            <person name="Fulton R.S."/>
            <person name="Clifton S.W."/>
            <person name="Jacobs J.M."/>
            <person name="Aurora R."/>
            <person name="Ghosh B.K."/>
            <person name="Sherman L.A."/>
            <person name="Smith R.D."/>
            <person name="Wilson R.K."/>
            <person name="Pakrasi H.B."/>
        </authorList>
    </citation>
    <scope>NUCLEOTIDE SEQUENCE [LARGE SCALE GENOMIC DNA]</scope>
    <source>
        <strain evidence="3">ATCC 51142 / BH68</strain>
    </source>
</reference>
<dbReference type="HOGENOM" id="CLU_076312_2_0_3"/>
<dbReference type="SUPFAM" id="SSF52980">
    <property type="entry name" value="Restriction endonuclease-like"/>
    <property type="match status" value="1"/>
</dbReference>
<dbReference type="RefSeq" id="WP_009544217.1">
    <property type="nucleotide sequence ID" value="NC_010546.1"/>
</dbReference>
<dbReference type="KEGG" id="cyt:cce_1404"/>
<dbReference type="STRING" id="43989.cce_1404"/>
<protein>
    <recommendedName>
        <fullName evidence="1">Putative restriction endonuclease domain-containing protein</fullName>
    </recommendedName>
</protein>
<dbReference type="EMBL" id="CP000806">
    <property type="protein sequence ID" value="ACB50754.1"/>
    <property type="molecule type" value="Genomic_DNA"/>
</dbReference>
<dbReference type="Gene3D" id="3.90.1570.10">
    <property type="entry name" value="tt1808, chain A"/>
    <property type="match status" value="1"/>
</dbReference>
<name>B1WWN0_CROS5</name>
<dbReference type="InterPro" id="IPR008538">
    <property type="entry name" value="Uma2"/>
</dbReference>
<evidence type="ECO:0000259" key="1">
    <source>
        <dbReference type="Pfam" id="PF05685"/>
    </source>
</evidence>
<evidence type="ECO:0000313" key="3">
    <source>
        <dbReference type="Proteomes" id="UP000001203"/>
    </source>
</evidence>
<proteinExistence type="predicted"/>
<accession>B1WWN0</accession>
<dbReference type="InterPro" id="IPR012296">
    <property type="entry name" value="Nuclease_put_TT1808"/>
</dbReference>
<dbReference type="AlphaFoldDB" id="B1WWN0"/>
<feature type="domain" description="Putative restriction endonuclease" evidence="1">
    <location>
        <begin position="17"/>
        <end position="183"/>
    </location>
</feature>
<sequence length="192" mass="22226">MQTIQTPQQLRLWTVKEYHYLTKIGVLHPTEKLELLEGQIVRMAAKGTSHTVATRRTAKLLENLLNNQAAIYTQDPITLNDYSEPEPDIIVVIPDSLDYFEHHPKPSDIHLIIEVADSSLEYDLTIKSEAYAKSNIKEYWVLDVNERQLHIFRQPTSEGYKNCFILTEEEEINLSHFSQIRLSIQAMLPPKI</sequence>
<evidence type="ECO:0000313" key="2">
    <source>
        <dbReference type="EMBL" id="ACB50754.1"/>
    </source>
</evidence>
<keyword evidence="3" id="KW-1185">Reference proteome</keyword>
<dbReference type="CDD" id="cd06260">
    <property type="entry name" value="DUF820-like"/>
    <property type="match status" value="1"/>
</dbReference>
<gene>
    <name evidence="2" type="ordered locus">cce_1404</name>
</gene>
<dbReference type="PANTHER" id="PTHR35400">
    <property type="entry name" value="SLR1083 PROTEIN"/>
    <property type="match status" value="1"/>
</dbReference>
<organism evidence="2 3">
    <name type="scientific">Crocosphaera subtropica (strain ATCC 51142 / BH68)</name>
    <name type="common">Cyanothece sp. (strain ATCC 51142)</name>
    <dbReference type="NCBI Taxonomy" id="43989"/>
    <lineage>
        <taxon>Bacteria</taxon>
        <taxon>Bacillati</taxon>
        <taxon>Cyanobacteriota</taxon>
        <taxon>Cyanophyceae</taxon>
        <taxon>Oscillatoriophycideae</taxon>
        <taxon>Chroococcales</taxon>
        <taxon>Aphanothecaceae</taxon>
        <taxon>Crocosphaera</taxon>
        <taxon>Crocosphaera subtropica</taxon>
    </lineage>
</organism>
<dbReference type="Proteomes" id="UP000001203">
    <property type="component" value="Chromosome circular"/>
</dbReference>